<organism evidence="2 3">
    <name type="scientific">Corynebacterium phage Stickynote</name>
    <dbReference type="NCBI Taxonomy" id="2588503"/>
    <lineage>
        <taxon>Viruses</taxon>
        <taxon>Duplodnaviria</taxon>
        <taxon>Heunggongvirae</taxon>
        <taxon>Uroviricota</taxon>
        <taxon>Caudoviricetes</taxon>
        <taxon>Zierdtviridae</taxon>
        <taxon>Toshachvirinae</taxon>
        <taxon>Ceetrepovirus</taxon>
        <taxon>Ceetrepovirus stickynote</taxon>
    </lineage>
</organism>
<protein>
    <submittedName>
        <fullName evidence="2">Uncharacterized protein</fullName>
    </submittedName>
</protein>
<evidence type="ECO:0000313" key="2">
    <source>
        <dbReference type="EMBL" id="QDF19209.1"/>
    </source>
</evidence>
<feature type="region of interest" description="Disordered" evidence="1">
    <location>
        <begin position="1"/>
        <end position="35"/>
    </location>
</feature>
<name>A0A4Y6ETJ7_9CAUD</name>
<reference evidence="2 3" key="1">
    <citation type="submission" date="2019-05" db="EMBL/GenBank/DDBJ databases">
        <authorList>
            <person name="Dobson M.N."/>
            <person name="Hadley S.J."/>
            <person name="Hampton T.M."/>
            <person name="Hipps D.C."/>
            <person name="Hudgins D.N."/>
            <person name="Hutchinson A."/>
            <person name="Ivey M.A.M.Q."/>
            <person name="Jenkins M.G."/>
            <person name="Jones T.L."/>
            <person name="Keegan O."/>
            <person name="Lawhorn S.C."/>
            <person name="Legette A."/>
            <person name="Lovelady J.P."/>
            <person name="Malone S.M."/>
            <person name="Marincin A.J."/>
            <person name="Mickler T.R."/>
            <person name="Minyard S.D."/>
            <person name="Moore L.R."/>
            <person name="Morgan J.P."/>
            <person name="Nelson J.G."/>
            <person name="Noles-Ross T.A."/>
            <person name="Park L.N."/>
            <person name="Reel B.L."/>
            <person name="Ricourt A."/>
            <person name="Rowan D."/>
            <person name="Samples A.P."/>
            <person name="Satterfield J.T."/>
            <person name="Schultz J.A."/>
            <person name="Skinner T.D."/>
            <person name="Skipworth J.C."/>
            <person name="Smith L.S."/>
            <person name="Snow R."/>
            <person name="Spafford R.D."/>
            <person name="Stevens Z.T."/>
            <person name="Stokes J.A."/>
            <person name="Strickland W.S."/>
            <person name="Sudduth Q."/>
            <person name="Tatum T."/>
            <person name="Taylor A.N."/>
            <person name="Thames E."/>
            <person name="Thompson S.L."/>
            <person name="Thurston S."/>
            <person name="Ware C.A."/>
            <person name="Warren B.E."/>
            <person name="West G.A."/>
            <person name="Williams J.Y."/>
            <person name="Wortman R."/>
            <person name="Monti D.L."/>
            <person name="Garlena R.A."/>
            <person name="Russell D.A."/>
            <person name="Pope W.H."/>
            <person name="Jacobs-Sera D."/>
            <person name="Hatfull G.F."/>
        </authorList>
    </citation>
    <scope>NUCLEOTIDE SEQUENCE [LARGE SCALE GENOMIC DNA]</scope>
</reference>
<dbReference type="RefSeq" id="YP_010103212.1">
    <property type="nucleotide sequence ID" value="NC_055807.1"/>
</dbReference>
<dbReference type="KEGG" id="vg:65121069"/>
<feature type="compositionally biased region" description="Basic residues" evidence="1">
    <location>
        <begin position="1"/>
        <end position="10"/>
    </location>
</feature>
<proteinExistence type="predicted"/>
<evidence type="ECO:0000313" key="3">
    <source>
        <dbReference type="Proteomes" id="UP000319080"/>
    </source>
</evidence>
<sequence>MARKRGRSKRSLNSNPKGKGKYGSKWGHNFTPKNAVARKLKAKTYGRKSVKTRLRK</sequence>
<dbReference type="GeneID" id="65121069"/>
<evidence type="ECO:0000256" key="1">
    <source>
        <dbReference type="SAM" id="MobiDB-lite"/>
    </source>
</evidence>
<dbReference type="Proteomes" id="UP000319080">
    <property type="component" value="Segment"/>
</dbReference>
<gene>
    <name evidence="2" type="primary">12</name>
    <name evidence="2" type="ORF">SEA_STICKYNOTE_12</name>
</gene>
<accession>A0A4Y6ETJ7</accession>
<keyword evidence="3" id="KW-1185">Reference proteome</keyword>
<dbReference type="EMBL" id="MK977700">
    <property type="protein sequence ID" value="QDF19209.1"/>
    <property type="molecule type" value="Genomic_DNA"/>
</dbReference>